<feature type="region of interest" description="Disordered" evidence="6">
    <location>
        <begin position="301"/>
        <end position="321"/>
    </location>
</feature>
<evidence type="ECO:0000256" key="4">
    <source>
        <dbReference type="ARBA" id="ARBA00022833"/>
    </source>
</evidence>
<reference evidence="11" key="2">
    <citation type="submission" date="2012-11" db="EMBL/GenBank/DDBJ databases">
        <authorList>
            <person name="Kuo A."/>
            <person name="Curtis B.A."/>
            <person name="Tanifuji G."/>
            <person name="Burki F."/>
            <person name="Gruber A."/>
            <person name="Irimia M."/>
            <person name="Maruyama S."/>
            <person name="Arias M.C."/>
            <person name="Ball S.G."/>
            <person name="Gile G.H."/>
            <person name="Hirakawa Y."/>
            <person name="Hopkins J.F."/>
            <person name="Rensing S.A."/>
            <person name="Schmutz J."/>
            <person name="Symeonidi A."/>
            <person name="Elias M."/>
            <person name="Eveleigh R.J."/>
            <person name="Herman E.K."/>
            <person name="Klute M.J."/>
            <person name="Nakayama T."/>
            <person name="Obornik M."/>
            <person name="Reyes-Prieto A."/>
            <person name="Armbrust E.V."/>
            <person name="Aves S.J."/>
            <person name="Beiko R.G."/>
            <person name="Coutinho P."/>
            <person name="Dacks J.B."/>
            <person name="Durnford D.G."/>
            <person name="Fast N.M."/>
            <person name="Green B.R."/>
            <person name="Grisdale C."/>
            <person name="Hempe F."/>
            <person name="Henrissat B."/>
            <person name="Hoppner M.P."/>
            <person name="Ishida K.-I."/>
            <person name="Kim E."/>
            <person name="Koreny L."/>
            <person name="Kroth P.G."/>
            <person name="Liu Y."/>
            <person name="Malik S.-B."/>
            <person name="Maier U.G."/>
            <person name="McRose D."/>
            <person name="Mock T."/>
            <person name="Neilson J.A."/>
            <person name="Onodera N.T."/>
            <person name="Poole A.M."/>
            <person name="Pritham E.J."/>
            <person name="Richards T.A."/>
            <person name="Rocap G."/>
            <person name="Roy S.W."/>
            <person name="Sarai C."/>
            <person name="Schaack S."/>
            <person name="Shirato S."/>
            <person name="Slamovits C.H."/>
            <person name="Spencer D.F."/>
            <person name="Suzuki S."/>
            <person name="Worden A.Z."/>
            <person name="Zauner S."/>
            <person name="Barry K."/>
            <person name="Bell C."/>
            <person name="Bharti A.K."/>
            <person name="Crow J.A."/>
            <person name="Grimwood J."/>
            <person name="Kramer R."/>
            <person name="Lindquist E."/>
            <person name="Lucas S."/>
            <person name="Salamov A."/>
            <person name="McFadden G.I."/>
            <person name="Lane C.E."/>
            <person name="Keeling P.J."/>
            <person name="Gray M.W."/>
            <person name="Grigoriev I.V."/>
            <person name="Archibald J.M."/>
        </authorList>
    </citation>
    <scope>NUCLEOTIDE SEQUENCE</scope>
    <source>
        <strain evidence="11">CCMP2712</strain>
    </source>
</reference>
<dbReference type="Proteomes" id="UP000011087">
    <property type="component" value="Unassembled WGS sequence"/>
</dbReference>
<evidence type="ECO:0000259" key="7">
    <source>
        <dbReference type="Pfam" id="PF00675"/>
    </source>
</evidence>
<dbReference type="OrthoDB" id="952271at2759"/>
<dbReference type="Pfam" id="PF00675">
    <property type="entry name" value="Peptidase_M16"/>
    <property type="match status" value="1"/>
</dbReference>
<evidence type="ECO:0000313" key="9">
    <source>
        <dbReference type="EMBL" id="EKX53287.1"/>
    </source>
</evidence>
<evidence type="ECO:0000256" key="3">
    <source>
        <dbReference type="ARBA" id="ARBA00022801"/>
    </source>
</evidence>
<name>L1JY70_GUITC</name>
<evidence type="ECO:0008006" key="12">
    <source>
        <dbReference type="Google" id="ProtNLM"/>
    </source>
</evidence>
<dbReference type="eggNOG" id="KOG0959">
    <property type="taxonomic scope" value="Eukaryota"/>
</dbReference>
<keyword evidence="3" id="KW-0378">Hydrolase</keyword>
<dbReference type="KEGG" id="gtt:GUITHDRAFT_100992"/>
<dbReference type="Pfam" id="PF05193">
    <property type="entry name" value="Peptidase_M16_C"/>
    <property type="match status" value="2"/>
</dbReference>
<dbReference type="AlphaFoldDB" id="L1JY70"/>
<dbReference type="PaxDb" id="55529-EKX53287"/>
<organism evidence="9">
    <name type="scientific">Guillardia theta (strain CCMP2712)</name>
    <name type="common">Cryptophyte</name>
    <dbReference type="NCBI Taxonomy" id="905079"/>
    <lineage>
        <taxon>Eukaryota</taxon>
        <taxon>Cryptophyceae</taxon>
        <taxon>Pyrenomonadales</taxon>
        <taxon>Geminigeraceae</taxon>
        <taxon>Guillardia</taxon>
    </lineage>
</organism>
<evidence type="ECO:0000259" key="8">
    <source>
        <dbReference type="Pfam" id="PF05193"/>
    </source>
</evidence>
<accession>L1JY70</accession>
<evidence type="ECO:0000256" key="1">
    <source>
        <dbReference type="ARBA" id="ARBA00007261"/>
    </source>
</evidence>
<evidence type="ECO:0000313" key="11">
    <source>
        <dbReference type="Proteomes" id="UP000011087"/>
    </source>
</evidence>
<dbReference type="EMBL" id="JH992970">
    <property type="protein sequence ID" value="EKX53287.1"/>
    <property type="molecule type" value="Genomic_DNA"/>
</dbReference>
<evidence type="ECO:0000256" key="6">
    <source>
        <dbReference type="SAM" id="MobiDB-lite"/>
    </source>
</evidence>
<proteinExistence type="inferred from homology"/>
<evidence type="ECO:0000256" key="2">
    <source>
        <dbReference type="ARBA" id="ARBA00022670"/>
    </source>
</evidence>
<keyword evidence="11" id="KW-1185">Reference proteome</keyword>
<keyword evidence="5" id="KW-0482">Metalloprotease</keyword>
<dbReference type="HOGENOM" id="CLU_007907_0_0_1"/>
<reference evidence="9 11" key="1">
    <citation type="journal article" date="2012" name="Nature">
        <title>Algal genomes reveal evolutionary mosaicism and the fate of nucleomorphs.</title>
        <authorList>
            <consortium name="DOE Joint Genome Institute"/>
            <person name="Curtis B.A."/>
            <person name="Tanifuji G."/>
            <person name="Burki F."/>
            <person name="Gruber A."/>
            <person name="Irimia M."/>
            <person name="Maruyama S."/>
            <person name="Arias M.C."/>
            <person name="Ball S.G."/>
            <person name="Gile G.H."/>
            <person name="Hirakawa Y."/>
            <person name="Hopkins J.F."/>
            <person name="Kuo A."/>
            <person name="Rensing S.A."/>
            <person name="Schmutz J."/>
            <person name="Symeonidi A."/>
            <person name="Elias M."/>
            <person name="Eveleigh R.J."/>
            <person name="Herman E.K."/>
            <person name="Klute M.J."/>
            <person name="Nakayama T."/>
            <person name="Obornik M."/>
            <person name="Reyes-Prieto A."/>
            <person name="Armbrust E.V."/>
            <person name="Aves S.J."/>
            <person name="Beiko R.G."/>
            <person name="Coutinho P."/>
            <person name="Dacks J.B."/>
            <person name="Durnford D.G."/>
            <person name="Fast N.M."/>
            <person name="Green B.R."/>
            <person name="Grisdale C.J."/>
            <person name="Hempel F."/>
            <person name="Henrissat B."/>
            <person name="Hoppner M.P."/>
            <person name="Ishida K."/>
            <person name="Kim E."/>
            <person name="Koreny L."/>
            <person name="Kroth P.G."/>
            <person name="Liu Y."/>
            <person name="Malik S.B."/>
            <person name="Maier U.G."/>
            <person name="McRose D."/>
            <person name="Mock T."/>
            <person name="Neilson J.A."/>
            <person name="Onodera N.T."/>
            <person name="Poole A.M."/>
            <person name="Pritham E.J."/>
            <person name="Richards T.A."/>
            <person name="Rocap G."/>
            <person name="Roy S.W."/>
            <person name="Sarai C."/>
            <person name="Schaack S."/>
            <person name="Shirato S."/>
            <person name="Slamovits C.H."/>
            <person name="Spencer D.F."/>
            <person name="Suzuki S."/>
            <person name="Worden A.Z."/>
            <person name="Zauner S."/>
            <person name="Barry K."/>
            <person name="Bell C."/>
            <person name="Bharti A.K."/>
            <person name="Crow J.A."/>
            <person name="Grimwood J."/>
            <person name="Kramer R."/>
            <person name="Lindquist E."/>
            <person name="Lucas S."/>
            <person name="Salamov A."/>
            <person name="McFadden G.I."/>
            <person name="Lane C.E."/>
            <person name="Keeling P.J."/>
            <person name="Gray M.W."/>
            <person name="Grigoriev I.V."/>
            <person name="Archibald J.M."/>
        </authorList>
    </citation>
    <scope>NUCLEOTIDE SEQUENCE</scope>
    <source>
        <strain evidence="9 11">CCMP2712</strain>
    </source>
</reference>
<dbReference type="GeneID" id="17310174"/>
<feature type="domain" description="Peptidase M16 C-terminal" evidence="8">
    <location>
        <begin position="812"/>
        <end position="1012"/>
    </location>
</feature>
<dbReference type="SUPFAM" id="SSF63411">
    <property type="entry name" value="LuxS/MPP-like metallohydrolase"/>
    <property type="match status" value="3"/>
</dbReference>
<dbReference type="OMA" id="KETWAFQ"/>
<protein>
    <recommendedName>
        <fullName evidence="12">Peptidase M16 N-terminal domain-containing protein</fullName>
    </recommendedName>
</protein>
<comment type="similarity">
    <text evidence="1">Belongs to the peptidase M16 family.</text>
</comment>
<reference evidence="10" key="3">
    <citation type="submission" date="2016-03" db="UniProtKB">
        <authorList>
            <consortium name="EnsemblProtists"/>
        </authorList>
    </citation>
    <scope>IDENTIFICATION</scope>
</reference>
<dbReference type="InterPro" id="IPR007863">
    <property type="entry name" value="Peptidase_M16_C"/>
</dbReference>
<gene>
    <name evidence="9" type="ORF">GUITHDRAFT_100992</name>
</gene>
<dbReference type="InterPro" id="IPR011765">
    <property type="entry name" value="Pept_M16_N"/>
</dbReference>
<evidence type="ECO:0000256" key="5">
    <source>
        <dbReference type="ARBA" id="ARBA00023049"/>
    </source>
</evidence>
<evidence type="ECO:0000313" key="10">
    <source>
        <dbReference type="EnsemblProtists" id="EKX53287"/>
    </source>
</evidence>
<dbReference type="EnsemblProtists" id="EKX53287">
    <property type="protein sequence ID" value="EKX53287"/>
    <property type="gene ID" value="GUITHDRAFT_100992"/>
</dbReference>
<dbReference type="GO" id="GO:0008237">
    <property type="term" value="F:metallopeptidase activity"/>
    <property type="evidence" value="ECO:0007669"/>
    <property type="project" value="UniProtKB-KW"/>
</dbReference>
<dbReference type="STRING" id="905079.L1JY70"/>
<feature type="region of interest" description="Disordered" evidence="6">
    <location>
        <begin position="163"/>
        <end position="185"/>
    </location>
</feature>
<feature type="compositionally biased region" description="Acidic residues" evidence="6">
    <location>
        <begin position="169"/>
        <end position="179"/>
    </location>
</feature>
<dbReference type="InterPro" id="IPR011249">
    <property type="entry name" value="Metalloenz_LuxS/M16"/>
</dbReference>
<dbReference type="GO" id="GO:0046872">
    <property type="term" value="F:metal ion binding"/>
    <property type="evidence" value="ECO:0007669"/>
    <property type="project" value="InterPro"/>
</dbReference>
<dbReference type="PANTHER" id="PTHR43690">
    <property type="entry name" value="NARDILYSIN"/>
    <property type="match status" value="1"/>
</dbReference>
<feature type="domain" description="Peptidase M16 C-terminal" evidence="8">
    <location>
        <begin position="263"/>
        <end position="471"/>
    </location>
</feature>
<dbReference type="GO" id="GO:0006508">
    <property type="term" value="P:proteolysis"/>
    <property type="evidence" value="ECO:0007669"/>
    <property type="project" value="UniProtKB-KW"/>
</dbReference>
<keyword evidence="4" id="KW-0862">Zinc</keyword>
<feature type="domain" description="Peptidase M16 N-terminal" evidence="7">
    <location>
        <begin position="46"/>
        <end position="130"/>
    </location>
</feature>
<dbReference type="Gene3D" id="3.30.830.10">
    <property type="entry name" value="Metalloenzyme, LuxS/M16 peptidase-like"/>
    <property type="match status" value="4"/>
</dbReference>
<dbReference type="PANTHER" id="PTHR43690:SF33">
    <property type="entry name" value="STROMAL PROCESSING PEPTIDASE, CHLOROPLASTIC"/>
    <property type="match status" value="1"/>
</dbReference>
<keyword evidence="2" id="KW-0645">Protease</keyword>
<sequence>MQQTSVGVGPLPTGWGAELGLQEQDLLPQHPRLLTGALDNGLRYSILENRNPKNRFYANLEVHSGSLDEDDEQQGIAHFLEHVLFLGTEKYPKSGDFKKVLSRLGMSQLADANAYTDFRSTVYTLSAPTRGSEKRHAYDMEKLSGARRDTLFRAGLVESPATIKTPTQLEEEEGGEEEEERGKGVEAAEDNVGLVIDLLHQMTFKALIREEDVERERNAVLNEMRDSSDISERIASKFYQQLFAETLLPRRFPIGKLEIVQRVNADGLRRFYEQHYFPSNMHLFLVGDFDAHRVLQHISSSFSAEPPGPRAPPSHSRRDSLAWATPPGPLPLWPLRGARVEHTFGSPPSVRYEQISHSQVSSFSLTLTMKEELESNVLVRHVFEELVDSLVGMALEGRFEELRTRGGAAAVESVDWMFLNSAREGCVLNSLVVTSEGRSWRRAARVFAKTLQELISFGLVQSELDRLLRSLVKQYKTDVEQEETMESDEVMEELMECVEAGDAFMSAGQKFELVRRMEEAVTLELVNHRVQQLFSFASLAGRNSELCAWFVCAPKREGRALKELSEATLREEMEKATARLEPYRDASVVPSFLCEDEEMDERMRRLQPCLVPVRSMRTDGTEKEEGTEVLRDPGTGVRFMELSNGMRVTVKETSFQKKEFGIEIRATGGRATEVAAGMKKGAVMLAIQAQLRSGLGQHDEETTRRYTQLHAIGFDGSCSIEQSSCEIAASSSEPNALRRGLEVAHLLLRDFAGEDRALRRARRELKLRWEAMEEDMEVLVARTMMQLLVDPSVDAYDSLSLLVSPADAAALSLHDLREAFLLEFDPSNLEVVLTGDFPSETLLDDVLRYLGTLETRAHKLPAQQELSKFSSPPGVLRPRTAQVQIPDDSQRTFVCLGFRSLNRWGYSAYEEGEEGMGRKDRWEEHGAMHASRCLNLVVDMLNNRLYEEIREKHGLVYSVSLSWEPFLHHPYGLLTVSLSPFPDRMEEAIERVLGVLEKFVAEGFSREELEASRGPTVKEVEENLRTNDYWTSLVVGIQSRGALPKSCRSIQHIADRYQSLTEEEVLEVGRRALRGLREQLVVVKGLSDPSFSSVSVFLENEDANEGPR</sequence>
<dbReference type="InterPro" id="IPR050626">
    <property type="entry name" value="Peptidase_M16"/>
</dbReference>
<dbReference type="RefSeq" id="XP_005840267.1">
    <property type="nucleotide sequence ID" value="XM_005840210.1"/>
</dbReference>